<dbReference type="GO" id="GO:0003887">
    <property type="term" value="F:DNA-directed DNA polymerase activity"/>
    <property type="evidence" value="ECO:0007669"/>
    <property type="project" value="UniProtKB-UniRule"/>
</dbReference>
<reference evidence="12" key="2">
    <citation type="submission" date="2023-10" db="EMBL/GenBank/DDBJ databases">
        <authorList>
            <person name="Koga R."/>
            <person name="Fukatsu T."/>
        </authorList>
    </citation>
    <scope>NUCLEOTIDE SEQUENCE</scope>
    <source>
        <strain evidence="12">Kw-01</strain>
    </source>
</reference>
<evidence type="ECO:0000313" key="12">
    <source>
        <dbReference type="EMBL" id="BET44620.1"/>
    </source>
</evidence>
<reference evidence="12" key="1">
    <citation type="journal article" date="2023" name="Front. Microbiol.">
        <title>Genome analysis of Candidatus Aschnera chinzeii, the bacterial endosymbiont of the blood-sucking bat fly Penicillidia jenynsii (Insecta: Diptera: Nycteribiidae).</title>
        <authorList>
            <person name="Koga R."/>
            <person name="Moriyama M."/>
            <person name="Nozaki T."/>
            <person name="Fukatsu T."/>
        </authorList>
    </citation>
    <scope>NUCLEOTIDE SEQUENCE</scope>
    <source>
        <strain evidence="12">Kw-01</strain>
    </source>
</reference>
<dbReference type="Gene3D" id="1.20.272.10">
    <property type="match status" value="1"/>
</dbReference>
<evidence type="ECO:0000259" key="11">
    <source>
        <dbReference type="Pfam" id="PF14840"/>
    </source>
</evidence>
<comment type="similarity">
    <text evidence="7">Belongs to the DNA polymerase HolA subunit family.</text>
</comment>
<dbReference type="Pfam" id="PF14840">
    <property type="entry name" value="DNA_pol3_delt_C"/>
    <property type="match status" value="1"/>
</dbReference>
<dbReference type="PANTHER" id="PTHR34388:SF1">
    <property type="entry name" value="DNA POLYMERASE III SUBUNIT DELTA"/>
    <property type="match status" value="1"/>
</dbReference>
<dbReference type="Pfam" id="PF06144">
    <property type="entry name" value="DNA_pol3_delta"/>
    <property type="match status" value="1"/>
</dbReference>
<dbReference type="Gene3D" id="3.40.50.300">
    <property type="entry name" value="P-loop containing nucleotide triphosphate hydrolases"/>
    <property type="match status" value="1"/>
</dbReference>
<evidence type="ECO:0000256" key="6">
    <source>
        <dbReference type="ARBA" id="ARBA00022932"/>
    </source>
</evidence>
<keyword evidence="5" id="KW-0235">DNA replication</keyword>
<dbReference type="EC" id="2.7.7.7" evidence="1 9"/>
<dbReference type="SUPFAM" id="SSF52540">
    <property type="entry name" value="P-loop containing nucleoside triphosphate hydrolases"/>
    <property type="match status" value="1"/>
</dbReference>
<dbReference type="InterPro" id="IPR027417">
    <property type="entry name" value="P-loop_NTPase"/>
</dbReference>
<dbReference type="EMBL" id="AP028961">
    <property type="protein sequence ID" value="BET44620.1"/>
    <property type="molecule type" value="Genomic_DNA"/>
</dbReference>
<evidence type="ECO:0000259" key="10">
    <source>
        <dbReference type="Pfam" id="PF06144"/>
    </source>
</evidence>
<evidence type="ECO:0000256" key="8">
    <source>
        <dbReference type="ARBA" id="ARBA00049244"/>
    </source>
</evidence>
<proteinExistence type="inferred from homology"/>
<comment type="catalytic activity">
    <reaction evidence="8">
        <text>DNA(n) + a 2'-deoxyribonucleoside 5'-triphosphate = DNA(n+1) + diphosphate</text>
        <dbReference type="Rhea" id="RHEA:22508"/>
        <dbReference type="Rhea" id="RHEA-COMP:17339"/>
        <dbReference type="Rhea" id="RHEA-COMP:17340"/>
        <dbReference type="ChEBI" id="CHEBI:33019"/>
        <dbReference type="ChEBI" id="CHEBI:61560"/>
        <dbReference type="ChEBI" id="CHEBI:173112"/>
        <dbReference type="EC" id="2.7.7.7"/>
    </reaction>
</comment>
<keyword evidence="4" id="KW-0548">Nucleotidyltransferase</keyword>
<dbReference type="GO" id="GO:0009360">
    <property type="term" value="C:DNA polymerase III complex"/>
    <property type="evidence" value="ECO:0007669"/>
    <property type="project" value="UniProtKB-UniRule"/>
</dbReference>
<evidence type="ECO:0000256" key="9">
    <source>
        <dbReference type="NCBIfam" id="TIGR01128"/>
    </source>
</evidence>
<sequence length="344" mass="41649">MIYLHPEEIKLHLSKNLLLKYFIFGSDYFIIQNSIEQICQIAKKYNFHEVKRFDIEINTNWNVIYSYITSYSIFSNHQIIILTLSENINFKNISQNLLKINKLLHNKLLFILVGKKFHQAYKQSLWYREIKKNSVYIHAITPKNKKLVTWIIQKAQDLSINLDHDVVKFFCYFYAKNLFIIHQALIQISLIYYNKKIFLSNILHIINEISIFTPYQFIQTLFLGKQEHFWYILQEMKNNDNQILLLIFLIQHELKILLTLKMNNYSDKSHMPEFLWREQYHIILIALNRLSLYQIQTAIQMVCILEIHLKNDYNQNDIWQKLEILCIYILGIKIPKFIFHELFF</sequence>
<dbReference type="GO" id="GO:0003677">
    <property type="term" value="F:DNA binding"/>
    <property type="evidence" value="ECO:0007669"/>
    <property type="project" value="InterPro"/>
</dbReference>
<dbReference type="InterPro" id="IPR008921">
    <property type="entry name" value="DNA_pol3_clamp-load_cplx_C"/>
</dbReference>
<accession>A0AAT9G4G2</accession>
<gene>
    <name evidence="12" type="ORF">ACHINZ_2920</name>
</gene>
<name>A0AAT9G4G2_9ENTR</name>
<feature type="domain" description="DNA polymerase III subunit delta C-terminal" evidence="11">
    <location>
        <begin position="214"/>
        <end position="330"/>
    </location>
</feature>
<dbReference type="InterPro" id="IPR032780">
    <property type="entry name" value="DNA_pol3_delt_C"/>
</dbReference>
<evidence type="ECO:0000256" key="4">
    <source>
        <dbReference type="ARBA" id="ARBA00022695"/>
    </source>
</evidence>
<feature type="domain" description="DNA polymerase III delta N-terminal" evidence="10">
    <location>
        <begin position="21"/>
        <end position="139"/>
    </location>
</feature>
<dbReference type="SUPFAM" id="SSF48019">
    <property type="entry name" value="post-AAA+ oligomerization domain-like"/>
    <property type="match status" value="1"/>
</dbReference>
<protein>
    <recommendedName>
        <fullName evidence="2 9">DNA polymerase III subunit delta</fullName>
        <ecNumber evidence="1 9">2.7.7.7</ecNumber>
    </recommendedName>
</protein>
<dbReference type="InterPro" id="IPR010372">
    <property type="entry name" value="DNA_pol3_delta_N"/>
</dbReference>
<evidence type="ECO:0000256" key="5">
    <source>
        <dbReference type="ARBA" id="ARBA00022705"/>
    </source>
</evidence>
<keyword evidence="6" id="KW-0239">DNA-directed DNA polymerase</keyword>
<dbReference type="NCBIfam" id="TIGR01128">
    <property type="entry name" value="holA"/>
    <property type="match status" value="1"/>
</dbReference>
<evidence type="ECO:0000256" key="2">
    <source>
        <dbReference type="ARBA" id="ARBA00017703"/>
    </source>
</evidence>
<dbReference type="InterPro" id="IPR005790">
    <property type="entry name" value="DNA_polIII_delta"/>
</dbReference>
<evidence type="ECO:0000256" key="7">
    <source>
        <dbReference type="ARBA" id="ARBA00034754"/>
    </source>
</evidence>
<dbReference type="AlphaFoldDB" id="A0AAT9G4G2"/>
<dbReference type="Gene3D" id="1.10.8.60">
    <property type="match status" value="1"/>
</dbReference>
<evidence type="ECO:0000256" key="1">
    <source>
        <dbReference type="ARBA" id="ARBA00012417"/>
    </source>
</evidence>
<evidence type="ECO:0000256" key="3">
    <source>
        <dbReference type="ARBA" id="ARBA00022679"/>
    </source>
</evidence>
<dbReference type="PANTHER" id="PTHR34388">
    <property type="entry name" value="DNA POLYMERASE III SUBUNIT DELTA"/>
    <property type="match status" value="1"/>
</dbReference>
<keyword evidence="3" id="KW-0808">Transferase</keyword>
<dbReference type="GO" id="GO:0006261">
    <property type="term" value="P:DNA-templated DNA replication"/>
    <property type="evidence" value="ECO:0007669"/>
    <property type="project" value="TreeGrafter"/>
</dbReference>
<organism evidence="12">
    <name type="scientific">Candidatus Aschnera chinzeii</name>
    <dbReference type="NCBI Taxonomy" id="1485666"/>
    <lineage>
        <taxon>Bacteria</taxon>
        <taxon>Pseudomonadati</taxon>
        <taxon>Pseudomonadota</taxon>
        <taxon>Gammaproteobacteria</taxon>
        <taxon>Enterobacterales</taxon>
        <taxon>Enterobacteriaceae</taxon>
        <taxon>Candidatus Aschnera</taxon>
    </lineage>
</organism>